<feature type="domain" description="Formin GTPase-binding" evidence="2">
    <location>
        <begin position="90"/>
        <end position="194"/>
    </location>
</feature>
<dbReference type="PANTHER" id="PTHR46345">
    <property type="entry name" value="INVERTED FORMIN-2"/>
    <property type="match status" value="1"/>
</dbReference>
<evidence type="ECO:0000313" key="4">
    <source>
        <dbReference type="WBParaSite" id="nRc.2.0.1.t24849-RA"/>
    </source>
</evidence>
<dbReference type="InterPro" id="IPR016024">
    <property type="entry name" value="ARM-type_fold"/>
</dbReference>
<accession>A0A915JF80</accession>
<keyword evidence="3" id="KW-1185">Reference proteome</keyword>
<protein>
    <recommendedName>
        <fullName evidence="2">Formin GTPase-binding domain-containing protein</fullName>
    </recommendedName>
</protein>
<dbReference type="PANTHER" id="PTHR46345:SF8">
    <property type="entry name" value="FORMIN 3, ISOFORM B"/>
    <property type="match status" value="1"/>
</dbReference>
<dbReference type="GO" id="GO:0003779">
    <property type="term" value="F:actin binding"/>
    <property type="evidence" value="ECO:0007669"/>
    <property type="project" value="InterPro"/>
</dbReference>
<proteinExistence type="predicted"/>
<name>A0A915JF80_ROMCU</name>
<sequence length="237" mass="26641">MSSSSATCDGESGDEVPKMNNEQPPPKKVLVKGASTGWIKAKERWNKNLVSVYFVGFLKNLTSSGGDSASSLNSKSDIPPSPTLSASFFATLSPEMCVDLLRHSSPKIYKNIRRRISGADNDWMEAFFHANGLNVLFEMLAELTDSTKFCDSSSLNNVILPMYCVECVKSIMKNNHNMELIVGQPEYVYKLVQASWVFSETSSPKIMHVTKFRDMAHQFLDRSFFPPKRYETIKKKN</sequence>
<dbReference type="Proteomes" id="UP000887565">
    <property type="component" value="Unplaced"/>
</dbReference>
<dbReference type="Gene3D" id="1.25.10.10">
    <property type="entry name" value="Leucine-rich Repeat Variant"/>
    <property type="match status" value="1"/>
</dbReference>
<evidence type="ECO:0000313" key="3">
    <source>
        <dbReference type="Proteomes" id="UP000887565"/>
    </source>
</evidence>
<dbReference type="InterPro" id="IPR011989">
    <property type="entry name" value="ARM-like"/>
</dbReference>
<organism evidence="3 4">
    <name type="scientific">Romanomermis culicivorax</name>
    <name type="common">Nematode worm</name>
    <dbReference type="NCBI Taxonomy" id="13658"/>
    <lineage>
        <taxon>Eukaryota</taxon>
        <taxon>Metazoa</taxon>
        <taxon>Ecdysozoa</taxon>
        <taxon>Nematoda</taxon>
        <taxon>Enoplea</taxon>
        <taxon>Dorylaimia</taxon>
        <taxon>Mermithida</taxon>
        <taxon>Mermithoidea</taxon>
        <taxon>Mermithidae</taxon>
        <taxon>Romanomermis</taxon>
    </lineage>
</organism>
<evidence type="ECO:0000259" key="2">
    <source>
        <dbReference type="Pfam" id="PF06371"/>
    </source>
</evidence>
<dbReference type="InterPro" id="IPR010473">
    <property type="entry name" value="GTPase-bd"/>
</dbReference>
<dbReference type="WBParaSite" id="nRc.2.0.1.t24849-RA">
    <property type="protein sequence ID" value="nRc.2.0.1.t24849-RA"/>
    <property type="gene ID" value="nRc.2.0.1.g24849"/>
</dbReference>
<dbReference type="AlphaFoldDB" id="A0A915JF80"/>
<dbReference type="GO" id="GO:0031267">
    <property type="term" value="F:small GTPase binding"/>
    <property type="evidence" value="ECO:0007669"/>
    <property type="project" value="InterPro"/>
</dbReference>
<dbReference type="GO" id="GO:0030036">
    <property type="term" value="P:actin cytoskeleton organization"/>
    <property type="evidence" value="ECO:0007669"/>
    <property type="project" value="InterPro"/>
</dbReference>
<feature type="region of interest" description="Disordered" evidence="1">
    <location>
        <begin position="1"/>
        <end position="29"/>
    </location>
</feature>
<dbReference type="Pfam" id="PF06371">
    <property type="entry name" value="Drf_GBD"/>
    <property type="match status" value="1"/>
</dbReference>
<dbReference type="SUPFAM" id="SSF48371">
    <property type="entry name" value="ARM repeat"/>
    <property type="match status" value="1"/>
</dbReference>
<evidence type="ECO:0000256" key="1">
    <source>
        <dbReference type="SAM" id="MobiDB-lite"/>
    </source>
</evidence>
<reference evidence="4" key="1">
    <citation type="submission" date="2022-11" db="UniProtKB">
        <authorList>
            <consortium name="WormBaseParasite"/>
        </authorList>
    </citation>
    <scope>IDENTIFICATION</scope>
</reference>